<dbReference type="OrthoDB" id="65817at2157"/>
<feature type="domain" description="CBS" evidence="3">
    <location>
        <begin position="14"/>
        <end position="72"/>
    </location>
</feature>
<dbReference type="SMART" id="SM00116">
    <property type="entry name" value="CBS"/>
    <property type="match status" value="2"/>
</dbReference>
<dbReference type="CDD" id="cd09836">
    <property type="entry name" value="CBS_pair_arch"/>
    <property type="match status" value="1"/>
</dbReference>
<proteinExistence type="predicted"/>
<dbReference type="InterPro" id="IPR051257">
    <property type="entry name" value="Diverse_CBS-Domain"/>
</dbReference>
<dbReference type="EMBL" id="CP002590">
    <property type="protein sequence ID" value="AEA12425.1"/>
    <property type="molecule type" value="Genomic_DNA"/>
</dbReference>
<protein>
    <submittedName>
        <fullName evidence="4">Signal-transduction protein</fullName>
    </submittedName>
</protein>
<evidence type="ECO:0000256" key="1">
    <source>
        <dbReference type="ARBA" id="ARBA00023122"/>
    </source>
</evidence>
<keyword evidence="1 2" id="KW-0129">CBS domain</keyword>
<evidence type="ECO:0000259" key="3">
    <source>
        <dbReference type="PROSITE" id="PS51371"/>
    </source>
</evidence>
<dbReference type="InterPro" id="IPR000644">
    <property type="entry name" value="CBS_dom"/>
</dbReference>
<dbReference type="GeneID" id="10360474"/>
<reference key="2">
    <citation type="submission" date="2011-03" db="EMBL/GenBank/DDBJ databases">
        <title>Complete genome sequence of the thermoacidophilic crenarchaeon Thermoproteus uzoniensis 768-20.</title>
        <authorList>
            <person name="Mardanov A.V."/>
            <person name="Gumerov V.M."/>
            <person name="Beletsky A.V."/>
            <person name="Prokofeva M.I."/>
            <person name="Bonch-Osmolovskaya E.A."/>
            <person name="Ravin N.V."/>
            <person name="Skryabin K.G."/>
        </authorList>
    </citation>
    <scope>NUCLEOTIDE SEQUENCE</scope>
    <source>
        <strain>768-20</strain>
    </source>
</reference>
<evidence type="ECO:0000313" key="4">
    <source>
        <dbReference type="EMBL" id="AEA12425.1"/>
    </source>
</evidence>
<dbReference type="RefSeq" id="WP_013679761.1">
    <property type="nucleotide sequence ID" value="NC_015315.1"/>
</dbReference>
<organism evidence="4 5">
    <name type="scientific">Thermoproteus uzoniensis (strain 768-20)</name>
    <dbReference type="NCBI Taxonomy" id="999630"/>
    <lineage>
        <taxon>Archaea</taxon>
        <taxon>Thermoproteota</taxon>
        <taxon>Thermoprotei</taxon>
        <taxon>Thermoproteales</taxon>
        <taxon>Thermoproteaceae</taxon>
        <taxon>Thermoproteus</taxon>
    </lineage>
</organism>
<dbReference type="SUPFAM" id="SSF54631">
    <property type="entry name" value="CBS-domain pair"/>
    <property type="match status" value="1"/>
</dbReference>
<evidence type="ECO:0000256" key="2">
    <source>
        <dbReference type="PROSITE-ProRule" id="PRU00703"/>
    </source>
</evidence>
<dbReference type="AlphaFoldDB" id="F2L5Y0"/>
<accession>F2L5Y0</accession>
<dbReference type="eggNOG" id="arCOG00631">
    <property type="taxonomic scope" value="Archaea"/>
</dbReference>
<dbReference type="Gene3D" id="3.10.580.10">
    <property type="entry name" value="CBS-domain"/>
    <property type="match status" value="1"/>
</dbReference>
<dbReference type="KEGG" id="tuz:TUZN_0942"/>
<dbReference type="Proteomes" id="UP000008138">
    <property type="component" value="Chromosome"/>
</dbReference>
<dbReference type="HOGENOM" id="CLU_040681_12_1_2"/>
<dbReference type="PROSITE" id="PS51371">
    <property type="entry name" value="CBS"/>
    <property type="match status" value="2"/>
</dbReference>
<feature type="domain" description="CBS" evidence="3">
    <location>
        <begin position="80"/>
        <end position="137"/>
    </location>
</feature>
<dbReference type="InterPro" id="IPR046342">
    <property type="entry name" value="CBS_dom_sf"/>
</dbReference>
<keyword evidence="5" id="KW-1185">Reference proteome</keyword>
<dbReference type="Pfam" id="PF00571">
    <property type="entry name" value="CBS"/>
    <property type="match status" value="2"/>
</dbReference>
<dbReference type="STRING" id="999630.TUZN_0942"/>
<sequence length="137" mass="15005">MVAAAGGLKAGDLVRRPPVTILPDETLLDAVDRLAQHNIGALVVVRREEPDVALAVISERDVVRALNMRMALSTPVEAFMSRGVISVEADEPLSRAAELMWRYNVRHLVVTKGGRLYGVISVRDLLRPDALRSLCKP</sequence>
<dbReference type="PANTHER" id="PTHR43080">
    <property type="entry name" value="CBS DOMAIN-CONTAINING PROTEIN CBSX3, MITOCHONDRIAL"/>
    <property type="match status" value="1"/>
</dbReference>
<dbReference type="PANTHER" id="PTHR43080:SF2">
    <property type="entry name" value="CBS DOMAIN-CONTAINING PROTEIN"/>
    <property type="match status" value="1"/>
</dbReference>
<evidence type="ECO:0000313" key="5">
    <source>
        <dbReference type="Proteomes" id="UP000008138"/>
    </source>
</evidence>
<name>F2L5Y0_THEU7</name>
<gene>
    <name evidence="4" type="ordered locus">TUZN_0942</name>
</gene>
<reference evidence="4 5" key="1">
    <citation type="journal article" date="2011" name="J. Bacteriol.">
        <title>Complete genome sequence of the thermoacidophilic crenarchaeon Thermoproteus uzoniensis 768-20.</title>
        <authorList>
            <person name="Mardanov A.V."/>
            <person name="Gumerov V.M."/>
            <person name="Beletsky A.V."/>
            <person name="Prokofeva M.I."/>
            <person name="Bonch-Osmolovskaya E.A."/>
            <person name="Ravin N.V."/>
            <person name="Skryabin K.G."/>
        </authorList>
    </citation>
    <scope>NUCLEOTIDE SEQUENCE [LARGE SCALE GENOMIC DNA]</scope>
    <source>
        <strain evidence="4 5">768-20</strain>
    </source>
</reference>